<dbReference type="RefSeq" id="WP_118333741.1">
    <property type="nucleotide sequence ID" value="NZ_AP025567.1"/>
</dbReference>
<dbReference type="EMBL" id="QRMS01000001">
    <property type="protein sequence ID" value="RHJ89657.1"/>
    <property type="molecule type" value="Genomic_DNA"/>
</dbReference>
<dbReference type="STRING" id="1776384.GCA_900086585_02993"/>
<dbReference type="GO" id="GO:0008168">
    <property type="term" value="F:methyltransferase activity"/>
    <property type="evidence" value="ECO:0007669"/>
    <property type="project" value="UniProtKB-KW"/>
</dbReference>
<dbReference type="GO" id="GO:0032259">
    <property type="term" value="P:methylation"/>
    <property type="evidence" value="ECO:0007669"/>
    <property type="project" value="UniProtKB-KW"/>
</dbReference>
<comment type="caution">
    <text evidence="2">The sequence shown here is derived from an EMBL/GenBank/DDBJ whole genome shotgun (WGS) entry which is preliminary data.</text>
</comment>
<dbReference type="AlphaFoldDB" id="A0A415E798"/>
<dbReference type="SUPFAM" id="SSF53335">
    <property type="entry name" value="S-adenosyl-L-methionine-dependent methyltransferases"/>
    <property type="match status" value="1"/>
</dbReference>
<evidence type="ECO:0000259" key="1">
    <source>
        <dbReference type="Pfam" id="PF13649"/>
    </source>
</evidence>
<dbReference type="OrthoDB" id="7365827at2"/>
<proteinExistence type="predicted"/>
<dbReference type="Pfam" id="PF13649">
    <property type="entry name" value="Methyltransf_25"/>
    <property type="match status" value="1"/>
</dbReference>
<dbReference type="CDD" id="cd02440">
    <property type="entry name" value="AdoMet_MTases"/>
    <property type="match status" value="1"/>
</dbReference>
<dbReference type="InterPro" id="IPR029063">
    <property type="entry name" value="SAM-dependent_MTases_sf"/>
</dbReference>
<keyword evidence="3" id="KW-1185">Reference proteome</keyword>
<feature type="domain" description="Methyltransferase" evidence="1">
    <location>
        <begin position="47"/>
        <end position="139"/>
    </location>
</feature>
<dbReference type="InterPro" id="IPR041698">
    <property type="entry name" value="Methyltransf_25"/>
</dbReference>
<accession>A0A415E798</accession>
<name>A0A415E798_9FIRM</name>
<dbReference type="Proteomes" id="UP000284841">
    <property type="component" value="Unassembled WGS sequence"/>
</dbReference>
<gene>
    <name evidence="2" type="ORF">DW099_03545</name>
</gene>
<evidence type="ECO:0000313" key="3">
    <source>
        <dbReference type="Proteomes" id="UP000284841"/>
    </source>
</evidence>
<reference evidence="2 3" key="1">
    <citation type="submission" date="2018-08" db="EMBL/GenBank/DDBJ databases">
        <title>A genome reference for cultivated species of the human gut microbiota.</title>
        <authorList>
            <person name="Zou Y."/>
            <person name="Xue W."/>
            <person name="Luo G."/>
        </authorList>
    </citation>
    <scope>NUCLEOTIDE SEQUENCE [LARGE SCALE GENOMIC DNA]</scope>
    <source>
        <strain evidence="2 3">AM07-24</strain>
    </source>
</reference>
<sequence length="223" mass="25389">MKDNYYDQNLNAQKLYQVYHSKYCGVSQYLEAEISFVKNHLQGTEQILELGAGYGRIMKELAPLCRSIVGIDISRENVEFGREYLKEMENAQLLVMDAHHIQLEASFDVILCLQNGLSAMKVEPMEYVKEVMALLSADGKAFFSSYSPNFWEQRVAWFQEQAEKGLLGEIDMDETKDGVIVCKDGFRATTHSLEDMDMIGRASGYGYQVTEVDESSIFLVVEK</sequence>
<protein>
    <submittedName>
        <fullName evidence="2">Class I SAM-dependent methyltransferase</fullName>
    </submittedName>
</protein>
<dbReference type="Gene3D" id="3.40.50.150">
    <property type="entry name" value="Vaccinia Virus protein VP39"/>
    <property type="match status" value="1"/>
</dbReference>
<evidence type="ECO:0000313" key="2">
    <source>
        <dbReference type="EMBL" id="RHJ89657.1"/>
    </source>
</evidence>
<keyword evidence="2" id="KW-0489">Methyltransferase</keyword>
<organism evidence="2 3">
    <name type="scientific">Emergencia timonensis</name>
    <dbReference type="NCBI Taxonomy" id="1776384"/>
    <lineage>
        <taxon>Bacteria</taxon>
        <taxon>Bacillati</taxon>
        <taxon>Bacillota</taxon>
        <taxon>Clostridia</taxon>
        <taxon>Peptostreptococcales</taxon>
        <taxon>Anaerovoracaceae</taxon>
        <taxon>Emergencia</taxon>
    </lineage>
</organism>
<keyword evidence="2" id="KW-0808">Transferase</keyword>